<dbReference type="SUPFAM" id="SSF63411">
    <property type="entry name" value="LuxS/MPP-like metallohydrolase"/>
    <property type="match status" value="1"/>
</dbReference>
<name>A0AAD3XZ75_NEPGR</name>
<keyword evidence="3" id="KW-1185">Reference proteome</keyword>
<proteinExistence type="predicted"/>
<accession>A0AAD3XZ75</accession>
<evidence type="ECO:0000313" key="2">
    <source>
        <dbReference type="EMBL" id="GMH23053.1"/>
    </source>
</evidence>
<evidence type="ECO:0000259" key="1">
    <source>
        <dbReference type="Pfam" id="PF05193"/>
    </source>
</evidence>
<dbReference type="GO" id="GO:0046872">
    <property type="term" value="F:metal ion binding"/>
    <property type="evidence" value="ECO:0007669"/>
    <property type="project" value="InterPro"/>
</dbReference>
<dbReference type="Gene3D" id="3.30.830.10">
    <property type="entry name" value="Metalloenzyme, LuxS/M16 peptidase-like"/>
    <property type="match status" value="1"/>
</dbReference>
<comment type="caution">
    <text evidence="2">The sequence shown here is derived from an EMBL/GenBank/DDBJ whole genome shotgun (WGS) entry which is preliminary data.</text>
</comment>
<protein>
    <recommendedName>
        <fullName evidence="1">Peptidase M16 C-terminal domain-containing protein</fullName>
    </recommendedName>
</protein>
<organism evidence="2 3">
    <name type="scientific">Nepenthes gracilis</name>
    <name type="common">Slender pitcher plant</name>
    <dbReference type="NCBI Taxonomy" id="150966"/>
    <lineage>
        <taxon>Eukaryota</taxon>
        <taxon>Viridiplantae</taxon>
        <taxon>Streptophyta</taxon>
        <taxon>Embryophyta</taxon>
        <taxon>Tracheophyta</taxon>
        <taxon>Spermatophyta</taxon>
        <taxon>Magnoliopsida</taxon>
        <taxon>eudicotyledons</taxon>
        <taxon>Gunneridae</taxon>
        <taxon>Pentapetalae</taxon>
        <taxon>Caryophyllales</taxon>
        <taxon>Nepenthaceae</taxon>
        <taxon>Nepenthes</taxon>
    </lineage>
</organism>
<feature type="domain" description="Peptidase M16 C-terminal" evidence="1">
    <location>
        <begin position="18"/>
        <end position="110"/>
    </location>
</feature>
<dbReference type="InterPro" id="IPR007863">
    <property type="entry name" value="Peptidase_M16_C"/>
</dbReference>
<dbReference type="Pfam" id="PF05193">
    <property type="entry name" value="Peptidase_M16_C"/>
    <property type="match status" value="1"/>
</dbReference>
<dbReference type="AlphaFoldDB" id="A0AAD3XZ75"/>
<gene>
    <name evidence="2" type="ORF">Nepgr_024896</name>
</gene>
<sequence>MLNGYDGSVEPTPESLHNLTLQSVKDAVMNQFIGANMEVSIVSDFSQTEIESCICDYLGMVRATHMFDRDQISSPITFRPSPSDLLQRERRDFTLQSNEPDITITTKPPPAPLLSAMKVPNGQGMCLREGCDSNRNGESEIMTVKREEGMKWWWSATLATLGGGCLGSVFGCHHS</sequence>
<dbReference type="InterPro" id="IPR011249">
    <property type="entry name" value="Metalloenz_LuxS/M16"/>
</dbReference>
<reference evidence="2" key="1">
    <citation type="submission" date="2023-05" db="EMBL/GenBank/DDBJ databases">
        <title>Nepenthes gracilis genome sequencing.</title>
        <authorList>
            <person name="Fukushima K."/>
        </authorList>
    </citation>
    <scope>NUCLEOTIDE SEQUENCE</scope>
    <source>
        <strain evidence="2">SING2019-196</strain>
    </source>
</reference>
<dbReference type="EMBL" id="BSYO01000025">
    <property type="protein sequence ID" value="GMH23053.1"/>
    <property type="molecule type" value="Genomic_DNA"/>
</dbReference>
<evidence type="ECO:0000313" key="3">
    <source>
        <dbReference type="Proteomes" id="UP001279734"/>
    </source>
</evidence>
<dbReference type="Proteomes" id="UP001279734">
    <property type="component" value="Unassembled WGS sequence"/>
</dbReference>